<dbReference type="AlphaFoldDB" id="G9YER5"/>
<gene>
    <name evidence="1" type="ORF">HMPREF0080_00125</name>
</gene>
<dbReference type="HOGENOM" id="CLU_2912307_0_0_9"/>
<accession>G9YER5</accession>
<dbReference type="EMBL" id="AGCJ01000004">
    <property type="protein sequence ID" value="EHM43811.1"/>
    <property type="molecule type" value="Genomic_DNA"/>
</dbReference>
<reference evidence="1 2" key="1">
    <citation type="submission" date="2011-08" db="EMBL/GenBank/DDBJ databases">
        <authorList>
            <person name="Weinstock G."/>
            <person name="Sodergren E."/>
            <person name="Clifton S."/>
            <person name="Fulton L."/>
            <person name="Fulton B."/>
            <person name="Courtney L."/>
            <person name="Fronick C."/>
            <person name="Harrison M."/>
            <person name="Strong C."/>
            <person name="Farmer C."/>
            <person name="Delahaunty K."/>
            <person name="Markovic C."/>
            <person name="Hall O."/>
            <person name="Minx P."/>
            <person name="Tomlinson C."/>
            <person name="Mitreva M."/>
            <person name="Hou S."/>
            <person name="Chen J."/>
            <person name="Wollam A."/>
            <person name="Pepin K.H."/>
            <person name="Johnson M."/>
            <person name="Bhonagiri V."/>
            <person name="Zhang X."/>
            <person name="Suruliraj S."/>
            <person name="Warren W."/>
            <person name="Chinwalla A."/>
            <person name="Mardis E.R."/>
            <person name="Wilson R.K."/>
        </authorList>
    </citation>
    <scope>NUCLEOTIDE SEQUENCE [LARGE SCALE GENOMIC DNA]</scope>
    <source>
        <strain evidence="1 2">F0357</strain>
    </source>
</reference>
<keyword evidence="2" id="KW-1185">Reference proteome</keyword>
<comment type="caution">
    <text evidence="1">The sequence shown here is derived from an EMBL/GenBank/DDBJ whole genome shotgun (WGS) entry which is preliminary data.</text>
</comment>
<name>G9YER5_9FIRM</name>
<evidence type="ECO:0000313" key="2">
    <source>
        <dbReference type="Proteomes" id="UP000005481"/>
    </source>
</evidence>
<organism evidence="1 2">
    <name type="scientific">Anaeroglobus geminatus F0357</name>
    <dbReference type="NCBI Taxonomy" id="861450"/>
    <lineage>
        <taxon>Bacteria</taxon>
        <taxon>Bacillati</taxon>
        <taxon>Bacillota</taxon>
        <taxon>Negativicutes</taxon>
        <taxon>Veillonellales</taxon>
        <taxon>Veillonellaceae</taxon>
        <taxon>Anaeroglobus</taxon>
    </lineage>
</organism>
<proteinExistence type="predicted"/>
<sequence>MSLDMEELRDNRLLLLTNNCLLSALPVFSDETNQQAKMLYQFLNGAEKASNKTLFLIQNVI</sequence>
<evidence type="ECO:0000313" key="1">
    <source>
        <dbReference type="EMBL" id="EHM43811.1"/>
    </source>
</evidence>
<dbReference type="Proteomes" id="UP000005481">
    <property type="component" value="Unassembled WGS sequence"/>
</dbReference>
<protein>
    <submittedName>
        <fullName evidence="1">Uncharacterized protein</fullName>
    </submittedName>
</protein>